<keyword evidence="2" id="KW-1185">Reference proteome</keyword>
<evidence type="ECO:0000313" key="1">
    <source>
        <dbReference type="EMBL" id="KAL0156668.1"/>
    </source>
</evidence>
<accession>A0ABD0N3C5</accession>
<proteinExistence type="predicted"/>
<gene>
    <name evidence="1" type="ORF">M9458_047914</name>
</gene>
<dbReference type="AlphaFoldDB" id="A0ABD0N3C5"/>
<evidence type="ECO:0000313" key="2">
    <source>
        <dbReference type="Proteomes" id="UP001529510"/>
    </source>
</evidence>
<dbReference type="EMBL" id="JAMKFB020000024">
    <property type="protein sequence ID" value="KAL0156668.1"/>
    <property type="molecule type" value="Genomic_DNA"/>
</dbReference>
<dbReference type="Proteomes" id="UP001529510">
    <property type="component" value="Unassembled WGS sequence"/>
</dbReference>
<feature type="non-terminal residue" evidence="1">
    <location>
        <position position="50"/>
    </location>
</feature>
<organism evidence="1 2">
    <name type="scientific">Cirrhinus mrigala</name>
    <name type="common">Mrigala</name>
    <dbReference type="NCBI Taxonomy" id="683832"/>
    <lineage>
        <taxon>Eukaryota</taxon>
        <taxon>Metazoa</taxon>
        <taxon>Chordata</taxon>
        <taxon>Craniata</taxon>
        <taxon>Vertebrata</taxon>
        <taxon>Euteleostomi</taxon>
        <taxon>Actinopterygii</taxon>
        <taxon>Neopterygii</taxon>
        <taxon>Teleostei</taxon>
        <taxon>Ostariophysi</taxon>
        <taxon>Cypriniformes</taxon>
        <taxon>Cyprinidae</taxon>
        <taxon>Labeoninae</taxon>
        <taxon>Labeonini</taxon>
        <taxon>Cirrhinus</taxon>
    </lineage>
</organism>
<sequence length="50" mass="5359">AVLDEENIGEVVFVGRKALLVQLQLAEAFALLVLDRPEVLQQVQLGSAGV</sequence>
<protein>
    <submittedName>
        <fullName evidence="1">Uncharacterized protein</fullName>
    </submittedName>
</protein>
<feature type="non-terminal residue" evidence="1">
    <location>
        <position position="1"/>
    </location>
</feature>
<reference evidence="1 2" key="1">
    <citation type="submission" date="2024-05" db="EMBL/GenBank/DDBJ databases">
        <title>Genome sequencing and assembly of Indian major carp, Cirrhinus mrigala (Hamilton, 1822).</title>
        <authorList>
            <person name="Mohindra V."/>
            <person name="Chowdhury L.M."/>
            <person name="Lal K."/>
            <person name="Jena J.K."/>
        </authorList>
    </citation>
    <scope>NUCLEOTIDE SEQUENCE [LARGE SCALE GENOMIC DNA]</scope>
    <source>
        <strain evidence="1">CM1030</strain>
        <tissue evidence="1">Blood</tissue>
    </source>
</reference>
<comment type="caution">
    <text evidence="1">The sequence shown here is derived from an EMBL/GenBank/DDBJ whole genome shotgun (WGS) entry which is preliminary data.</text>
</comment>
<name>A0ABD0N3C5_CIRMR</name>